<name>A0A366H4Z4_9BURK</name>
<dbReference type="NCBIfam" id="NF010792">
    <property type="entry name" value="PRK14196.1"/>
    <property type="match status" value="1"/>
</dbReference>
<evidence type="ECO:0000256" key="4">
    <source>
        <dbReference type="ARBA" id="ARBA00022692"/>
    </source>
</evidence>
<gene>
    <name evidence="12" type="primary">fluC</name>
    <name evidence="12" type="synonym">crcB</name>
    <name evidence="13" type="ORF">DFR37_11055</name>
</gene>
<dbReference type="GO" id="GO:0046872">
    <property type="term" value="F:metal ion binding"/>
    <property type="evidence" value="ECO:0007669"/>
    <property type="project" value="UniProtKB-KW"/>
</dbReference>
<feature type="transmembrane region" description="Helical" evidence="12">
    <location>
        <begin position="29"/>
        <end position="51"/>
    </location>
</feature>
<keyword evidence="3" id="KW-0997">Cell inner membrane</keyword>
<evidence type="ECO:0000256" key="8">
    <source>
        <dbReference type="ARBA" id="ARBA00023136"/>
    </source>
</evidence>
<dbReference type="OrthoDB" id="9806299at2"/>
<dbReference type="Proteomes" id="UP000253628">
    <property type="component" value="Unassembled WGS sequence"/>
</dbReference>
<keyword evidence="2 12" id="KW-1003">Cell membrane</keyword>
<evidence type="ECO:0000256" key="1">
    <source>
        <dbReference type="ARBA" id="ARBA00004651"/>
    </source>
</evidence>
<dbReference type="PANTHER" id="PTHR28259:SF1">
    <property type="entry name" value="FLUORIDE EXPORT PROTEIN 1-RELATED"/>
    <property type="match status" value="1"/>
</dbReference>
<dbReference type="PANTHER" id="PTHR28259">
    <property type="entry name" value="FLUORIDE EXPORT PROTEIN 1-RELATED"/>
    <property type="match status" value="1"/>
</dbReference>
<keyword evidence="5 12" id="KW-1133">Transmembrane helix</keyword>
<evidence type="ECO:0000256" key="3">
    <source>
        <dbReference type="ARBA" id="ARBA00022519"/>
    </source>
</evidence>
<dbReference type="GO" id="GO:0005886">
    <property type="term" value="C:plasma membrane"/>
    <property type="evidence" value="ECO:0007669"/>
    <property type="project" value="UniProtKB-SubCell"/>
</dbReference>
<comment type="function">
    <text evidence="12">Fluoride-specific ion channel. Important for reducing fluoride concentration in the cell, thus reducing its toxicity.</text>
</comment>
<evidence type="ECO:0000256" key="11">
    <source>
        <dbReference type="ARBA" id="ARBA00035585"/>
    </source>
</evidence>
<keyword evidence="8 12" id="KW-0472">Membrane</keyword>
<dbReference type="AlphaFoldDB" id="A0A366H4Z4"/>
<feature type="transmembrane region" description="Helical" evidence="12">
    <location>
        <begin position="6"/>
        <end position="22"/>
    </location>
</feature>
<evidence type="ECO:0000256" key="10">
    <source>
        <dbReference type="ARBA" id="ARBA00035120"/>
    </source>
</evidence>
<evidence type="ECO:0000256" key="9">
    <source>
        <dbReference type="ARBA" id="ARBA00023303"/>
    </source>
</evidence>
<dbReference type="InterPro" id="IPR003691">
    <property type="entry name" value="FluC"/>
</dbReference>
<evidence type="ECO:0000256" key="12">
    <source>
        <dbReference type="HAMAP-Rule" id="MF_00454"/>
    </source>
</evidence>
<proteinExistence type="inferred from homology"/>
<evidence type="ECO:0000256" key="7">
    <source>
        <dbReference type="ARBA" id="ARBA00023065"/>
    </source>
</evidence>
<accession>A0A366H4Z4</accession>
<comment type="activity regulation">
    <text evidence="12">Na(+) is not transported, but it plays an essential structural role and its presence is essential for fluoride channel function.</text>
</comment>
<keyword evidence="12" id="KW-0479">Metal-binding</keyword>
<evidence type="ECO:0000313" key="14">
    <source>
        <dbReference type="Proteomes" id="UP000253628"/>
    </source>
</evidence>
<sequence length="127" mass="13197">MIPAVIGISIGAALGALLRWILGMEMNSIWPTIPLGTLAANLMGGLLIGLANEFFAGHGGLPPVWRLTIITGFLGGLTTFSTFSLEVSTLLQQRELAFAALQIGLHVAGSIALVLVGIGLVQYLTQG</sequence>
<organism evidence="13 14">
    <name type="scientific">Eoetvoesiella caeni</name>
    <dbReference type="NCBI Taxonomy" id="645616"/>
    <lineage>
        <taxon>Bacteria</taxon>
        <taxon>Pseudomonadati</taxon>
        <taxon>Pseudomonadota</taxon>
        <taxon>Betaproteobacteria</taxon>
        <taxon>Burkholderiales</taxon>
        <taxon>Alcaligenaceae</taxon>
        <taxon>Eoetvoesiella</taxon>
    </lineage>
</organism>
<keyword evidence="7 12" id="KW-0406">Ion transport</keyword>
<keyword evidence="4 12" id="KW-0812">Transmembrane</keyword>
<evidence type="ECO:0000256" key="2">
    <source>
        <dbReference type="ARBA" id="ARBA00022475"/>
    </source>
</evidence>
<comment type="caution">
    <text evidence="13">The sequence shown here is derived from an EMBL/GenBank/DDBJ whole genome shotgun (WGS) entry which is preliminary data.</text>
</comment>
<evidence type="ECO:0000256" key="5">
    <source>
        <dbReference type="ARBA" id="ARBA00022989"/>
    </source>
</evidence>
<comment type="catalytic activity">
    <reaction evidence="11">
        <text>fluoride(in) = fluoride(out)</text>
        <dbReference type="Rhea" id="RHEA:76159"/>
        <dbReference type="ChEBI" id="CHEBI:17051"/>
    </reaction>
    <physiologicalReaction direction="left-to-right" evidence="11">
        <dbReference type="Rhea" id="RHEA:76160"/>
    </physiologicalReaction>
</comment>
<comment type="subcellular location">
    <subcellularLocation>
        <location evidence="1 12">Cell membrane</location>
        <topology evidence="1 12">Multi-pass membrane protein</topology>
    </subcellularLocation>
</comment>
<feature type="transmembrane region" description="Helical" evidence="12">
    <location>
        <begin position="63"/>
        <end position="85"/>
    </location>
</feature>
<evidence type="ECO:0000313" key="13">
    <source>
        <dbReference type="EMBL" id="RBP37106.1"/>
    </source>
</evidence>
<dbReference type="GO" id="GO:0140114">
    <property type="term" value="P:cellular detoxification of fluoride"/>
    <property type="evidence" value="ECO:0007669"/>
    <property type="project" value="UniProtKB-UniRule"/>
</dbReference>
<protein>
    <recommendedName>
        <fullName evidence="12">Fluoride-specific ion channel FluC</fullName>
    </recommendedName>
</protein>
<dbReference type="RefSeq" id="WP_113934311.1">
    <property type="nucleotide sequence ID" value="NZ_JACCEU010000003.1"/>
</dbReference>
<feature type="transmembrane region" description="Helical" evidence="12">
    <location>
        <begin position="97"/>
        <end position="124"/>
    </location>
</feature>
<dbReference type="EMBL" id="QNRQ01000010">
    <property type="protein sequence ID" value="RBP37106.1"/>
    <property type="molecule type" value="Genomic_DNA"/>
</dbReference>
<feature type="binding site" evidence="12">
    <location>
        <position position="75"/>
    </location>
    <ligand>
        <name>Na(+)</name>
        <dbReference type="ChEBI" id="CHEBI:29101"/>
        <note>structural</note>
    </ligand>
</feature>
<keyword evidence="12" id="KW-0813">Transport</keyword>
<evidence type="ECO:0000256" key="6">
    <source>
        <dbReference type="ARBA" id="ARBA00023053"/>
    </source>
</evidence>
<reference evidence="13 14" key="1">
    <citation type="submission" date="2018-06" db="EMBL/GenBank/DDBJ databases">
        <title>Genomic Encyclopedia of Type Strains, Phase IV (KMG-IV): sequencing the most valuable type-strain genomes for metagenomic binning, comparative biology and taxonomic classification.</title>
        <authorList>
            <person name="Goeker M."/>
        </authorList>
    </citation>
    <scope>NUCLEOTIDE SEQUENCE [LARGE SCALE GENOMIC DNA]</scope>
    <source>
        <strain evidence="13 14">DSM 25520</strain>
    </source>
</reference>
<dbReference type="HAMAP" id="MF_00454">
    <property type="entry name" value="FluC"/>
    <property type="match status" value="1"/>
</dbReference>
<dbReference type="NCBIfam" id="TIGR00494">
    <property type="entry name" value="crcB"/>
    <property type="match status" value="1"/>
</dbReference>
<feature type="binding site" evidence="12">
    <location>
        <position position="78"/>
    </location>
    <ligand>
        <name>Na(+)</name>
        <dbReference type="ChEBI" id="CHEBI:29101"/>
        <note>structural</note>
    </ligand>
</feature>
<keyword evidence="9 12" id="KW-0407">Ion channel</keyword>
<comment type="similarity">
    <text evidence="10 12">Belongs to the fluoride channel Fluc/FEX (TC 1.A.43) family.</text>
</comment>
<dbReference type="GO" id="GO:0062054">
    <property type="term" value="F:fluoride channel activity"/>
    <property type="evidence" value="ECO:0007669"/>
    <property type="project" value="UniProtKB-UniRule"/>
</dbReference>
<dbReference type="Pfam" id="PF02537">
    <property type="entry name" value="CRCB"/>
    <property type="match status" value="1"/>
</dbReference>
<keyword evidence="14" id="KW-1185">Reference proteome</keyword>
<keyword evidence="6 12" id="KW-0915">Sodium</keyword>